<gene>
    <name evidence="1" type="ORF">SPAPADRAFT_58702</name>
</gene>
<dbReference type="STRING" id="619300.G3AH43"/>
<dbReference type="InterPro" id="IPR052741">
    <property type="entry name" value="Mitochondrial_HTD2"/>
</dbReference>
<dbReference type="GO" id="GO:0005739">
    <property type="term" value="C:mitochondrion"/>
    <property type="evidence" value="ECO:0007669"/>
    <property type="project" value="TreeGrafter"/>
</dbReference>
<keyword evidence="2" id="KW-1185">Reference proteome</keyword>
<dbReference type="GO" id="GO:0019171">
    <property type="term" value="F:(3R)-hydroxyacyl-[acyl-carrier-protein] dehydratase activity"/>
    <property type="evidence" value="ECO:0007669"/>
    <property type="project" value="TreeGrafter"/>
</dbReference>
<protein>
    <submittedName>
        <fullName evidence="1">Uncharacterized protein</fullName>
    </submittedName>
</protein>
<dbReference type="RefSeq" id="XP_007372885.1">
    <property type="nucleotide sequence ID" value="XM_007372823.1"/>
</dbReference>
<dbReference type="AlphaFoldDB" id="G3AH43"/>
<dbReference type="Proteomes" id="UP000000709">
    <property type="component" value="Unassembled WGS sequence"/>
</dbReference>
<dbReference type="EMBL" id="GL996499">
    <property type="protein sequence ID" value="EGW35473.1"/>
    <property type="molecule type" value="Genomic_DNA"/>
</dbReference>
<evidence type="ECO:0000313" key="2">
    <source>
        <dbReference type="Proteomes" id="UP000000709"/>
    </source>
</evidence>
<dbReference type="InParanoid" id="G3AH43"/>
<dbReference type="OrthoDB" id="3257538at2759"/>
<dbReference type="PANTHER" id="PTHR28152">
    <property type="entry name" value="HYDROXYACYL-THIOESTER DEHYDRATASE TYPE 2, MITOCHONDRIAL"/>
    <property type="match status" value="1"/>
</dbReference>
<dbReference type="FunCoup" id="G3AH43">
    <property type="interactions" value="51"/>
</dbReference>
<dbReference type="eggNOG" id="ENOG502S5QU">
    <property type="taxonomic scope" value="Eukaryota"/>
</dbReference>
<dbReference type="Gene3D" id="3.10.129.10">
    <property type="entry name" value="Hotdog Thioesterase"/>
    <property type="match status" value="1"/>
</dbReference>
<proteinExistence type="predicted"/>
<dbReference type="OMA" id="NRNRMWA"/>
<dbReference type="GeneID" id="18872568"/>
<accession>G3AH43</accession>
<name>G3AH43_SPAPN</name>
<dbReference type="KEGG" id="spaa:SPAPADRAFT_58702"/>
<sequence length="295" mass="33953">MSLITKECIYKWANFVKANPTILKDTIAIGPTTHLVNLLNCILGKPTPATPVLAPYKYFNQGFHFLFNNQLNLKLDSDGYDTYQAPTNEKGEQLYLRRLWARGEIQFPNQYPKINTPITCKESIKSVRIIEESTLVTIVREFQDGNKLNSLLTENRTLSYTNELYTPGEPVKLISQVNETDKHIQISPIDLLKYSMLTYNLHKIHINPNYCRSIEDLPTTIVHGPFQVTLLLYWFALNHPGITPVNFKYRTYEPCFVNDEISLQIVKNSDDHFVLSLYDKNSSKVYIDGTLLTKV</sequence>
<dbReference type="PANTHER" id="PTHR28152:SF1">
    <property type="entry name" value="HYDROXYACYL-THIOESTER DEHYDRATASE TYPE 2, MITOCHONDRIAL"/>
    <property type="match status" value="1"/>
</dbReference>
<evidence type="ECO:0000313" key="1">
    <source>
        <dbReference type="EMBL" id="EGW35473.1"/>
    </source>
</evidence>
<dbReference type="SUPFAM" id="SSF54637">
    <property type="entry name" value="Thioesterase/thiol ester dehydrase-isomerase"/>
    <property type="match status" value="1"/>
</dbReference>
<dbReference type="HOGENOM" id="CLU_028690_2_0_1"/>
<reference evidence="1 2" key="1">
    <citation type="journal article" date="2011" name="Proc. Natl. Acad. Sci. U.S.A.">
        <title>Comparative genomics of xylose-fermenting fungi for enhanced biofuel production.</title>
        <authorList>
            <person name="Wohlbach D.J."/>
            <person name="Kuo A."/>
            <person name="Sato T.K."/>
            <person name="Potts K.M."/>
            <person name="Salamov A.A."/>
            <person name="LaButti K.M."/>
            <person name="Sun H."/>
            <person name="Clum A."/>
            <person name="Pangilinan J.L."/>
            <person name="Lindquist E.A."/>
            <person name="Lucas S."/>
            <person name="Lapidus A."/>
            <person name="Jin M."/>
            <person name="Gunawan C."/>
            <person name="Balan V."/>
            <person name="Dale B.E."/>
            <person name="Jeffries T.W."/>
            <person name="Zinkel R."/>
            <person name="Barry K.W."/>
            <person name="Grigoriev I.V."/>
            <person name="Gasch A.P."/>
        </authorList>
    </citation>
    <scope>NUCLEOTIDE SEQUENCE [LARGE SCALE GENOMIC DNA]</scope>
    <source>
        <strain evidence="2">NRRL Y-27907 / 11-Y1</strain>
    </source>
</reference>
<organism evidence="2">
    <name type="scientific">Spathaspora passalidarum (strain NRRL Y-27907 / 11-Y1)</name>
    <dbReference type="NCBI Taxonomy" id="619300"/>
    <lineage>
        <taxon>Eukaryota</taxon>
        <taxon>Fungi</taxon>
        <taxon>Dikarya</taxon>
        <taxon>Ascomycota</taxon>
        <taxon>Saccharomycotina</taxon>
        <taxon>Pichiomycetes</taxon>
        <taxon>Debaryomycetaceae</taxon>
        <taxon>Spathaspora</taxon>
    </lineage>
</organism>
<dbReference type="InterPro" id="IPR029069">
    <property type="entry name" value="HotDog_dom_sf"/>
</dbReference>